<evidence type="ECO:0000256" key="2">
    <source>
        <dbReference type="PROSITE-ProRule" id="PRU00335"/>
    </source>
</evidence>
<dbReference type="EMBL" id="JBIRYI010000001">
    <property type="protein sequence ID" value="MFI2485375.1"/>
    <property type="molecule type" value="Genomic_DNA"/>
</dbReference>
<accession>A0ABW7XDJ8</accession>
<dbReference type="Proteomes" id="UP001611580">
    <property type="component" value="Unassembled WGS sequence"/>
</dbReference>
<dbReference type="Gene3D" id="1.10.357.10">
    <property type="entry name" value="Tetracycline Repressor, domain 2"/>
    <property type="match status" value="1"/>
</dbReference>
<name>A0ABW7XDJ8_9MICO</name>
<feature type="domain" description="HTH tetR-type" evidence="3">
    <location>
        <begin position="15"/>
        <end position="75"/>
    </location>
</feature>
<sequence>MTRSAESTTRRRRREELLSTSIDVARRLLAEGGLESVTMLAVSREIGIAGPGLYRYFPSRSDLLRATYRHVLDELVAHVRAAAARQPAGDRAAEVHALTYAMFAWCVAHPHEFDLLLGAGLRLAREDGAVAGEAGGGTFYEVAALAFPAVAAQWADGAARFDEPVSPELEAELTARRDALLAAFPDAPRAVPLGLVAAVRVAWQRTFGLLCMTVYNHVLEPDGPVRHAYITALLGDLNERNLALFGMTPSPAVLLEPVFGGSGERCGS</sequence>
<evidence type="ECO:0000313" key="5">
    <source>
        <dbReference type="Proteomes" id="UP001611580"/>
    </source>
</evidence>
<dbReference type="Pfam" id="PF00440">
    <property type="entry name" value="TetR_N"/>
    <property type="match status" value="1"/>
</dbReference>
<dbReference type="PANTHER" id="PTHR30055">
    <property type="entry name" value="HTH-TYPE TRANSCRIPTIONAL REGULATOR RUTR"/>
    <property type="match status" value="1"/>
</dbReference>
<dbReference type="SUPFAM" id="SSF46689">
    <property type="entry name" value="Homeodomain-like"/>
    <property type="match status" value="1"/>
</dbReference>
<dbReference type="PROSITE" id="PS50977">
    <property type="entry name" value="HTH_TETR_2"/>
    <property type="match status" value="1"/>
</dbReference>
<evidence type="ECO:0000259" key="3">
    <source>
        <dbReference type="PROSITE" id="PS50977"/>
    </source>
</evidence>
<keyword evidence="1 2" id="KW-0238">DNA-binding</keyword>
<comment type="caution">
    <text evidence="4">The sequence shown here is derived from an EMBL/GenBank/DDBJ whole genome shotgun (WGS) entry which is preliminary data.</text>
</comment>
<reference evidence="4 5" key="1">
    <citation type="submission" date="2024-10" db="EMBL/GenBank/DDBJ databases">
        <title>The Natural Products Discovery Center: Release of the First 8490 Sequenced Strains for Exploring Actinobacteria Biosynthetic Diversity.</title>
        <authorList>
            <person name="Kalkreuter E."/>
            <person name="Kautsar S.A."/>
            <person name="Yang D."/>
            <person name="Bader C.D."/>
            <person name="Teijaro C.N."/>
            <person name="Fluegel L."/>
            <person name="Davis C.M."/>
            <person name="Simpson J.R."/>
            <person name="Lauterbach L."/>
            <person name="Steele A.D."/>
            <person name="Gui C."/>
            <person name="Meng S."/>
            <person name="Li G."/>
            <person name="Viehrig K."/>
            <person name="Ye F."/>
            <person name="Su P."/>
            <person name="Kiefer A.F."/>
            <person name="Nichols A."/>
            <person name="Cepeda A.J."/>
            <person name="Yan W."/>
            <person name="Fan B."/>
            <person name="Jiang Y."/>
            <person name="Adhikari A."/>
            <person name="Zheng C.-J."/>
            <person name="Schuster L."/>
            <person name="Cowan T.M."/>
            <person name="Smanski M.J."/>
            <person name="Chevrette M.G."/>
            <person name="De Carvalho L.P.S."/>
            <person name="Shen B."/>
        </authorList>
    </citation>
    <scope>NUCLEOTIDE SEQUENCE [LARGE SCALE GENOMIC DNA]</scope>
    <source>
        <strain evidence="4 5">NPDC019481</strain>
    </source>
</reference>
<dbReference type="RefSeq" id="WP_397400421.1">
    <property type="nucleotide sequence ID" value="NZ_JBIRYI010000001.1"/>
</dbReference>
<protein>
    <submittedName>
        <fullName evidence="4">TetR/AcrR family transcriptional regulator</fullName>
    </submittedName>
</protein>
<evidence type="ECO:0000313" key="4">
    <source>
        <dbReference type="EMBL" id="MFI2485375.1"/>
    </source>
</evidence>
<dbReference type="InterPro" id="IPR050109">
    <property type="entry name" value="HTH-type_TetR-like_transc_reg"/>
</dbReference>
<feature type="DNA-binding region" description="H-T-H motif" evidence="2">
    <location>
        <begin position="38"/>
        <end position="57"/>
    </location>
</feature>
<proteinExistence type="predicted"/>
<evidence type="ECO:0000256" key="1">
    <source>
        <dbReference type="ARBA" id="ARBA00023125"/>
    </source>
</evidence>
<gene>
    <name evidence="4" type="ORF">ACH47X_00620</name>
</gene>
<organism evidence="4 5">
    <name type="scientific">Promicromonospora kroppenstedtii</name>
    <dbReference type="NCBI Taxonomy" id="440482"/>
    <lineage>
        <taxon>Bacteria</taxon>
        <taxon>Bacillati</taxon>
        <taxon>Actinomycetota</taxon>
        <taxon>Actinomycetes</taxon>
        <taxon>Micrococcales</taxon>
        <taxon>Promicromonosporaceae</taxon>
        <taxon>Promicromonospora</taxon>
    </lineage>
</organism>
<dbReference type="PANTHER" id="PTHR30055:SF184">
    <property type="entry name" value="HTH-TYPE TRANSCRIPTIONAL REGULATOR ETHR"/>
    <property type="match status" value="1"/>
</dbReference>
<keyword evidence="5" id="KW-1185">Reference proteome</keyword>
<dbReference type="InterPro" id="IPR001647">
    <property type="entry name" value="HTH_TetR"/>
</dbReference>
<dbReference type="InterPro" id="IPR009057">
    <property type="entry name" value="Homeodomain-like_sf"/>
</dbReference>
<dbReference type="PRINTS" id="PR00455">
    <property type="entry name" value="HTHTETR"/>
</dbReference>